<accession>A0AA88V430</accession>
<reference evidence="2" key="1">
    <citation type="submission" date="2022-12" db="EMBL/GenBank/DDBJ databases">
        <title>Draft genome assemblies for two species of Escallonia (Escalloniales).</title>
        <authorList>
            <person name="Chanderbali A."/>
            <person name="Dervinis C."/>
            <person name="Anghel I."/>
            <person name="Soltis D."/>
            <person name="Soltis P."/>
            <person name="Zapata F."/>
        </authorList>
    </citation>
    <scope>NUCLEOTIDE SEQUENCE</scope>
    <source>
        <strain evidence="2">UCBG64.0493</strain>
        <tissue evidence="2">Leaf</tissue>
    </source>
</reference>
<dbReference type="CDD" id="cd09279">
    <property type="entry name" value="RNase_HI_like"/>
    <property type="match status" value="1"/>
</dbReference>
<feature type="domain" description="RNase H type-1" evidence="1">
    <location>
        <begin position="54"/>
        <end position="180"/>
    </location>
</feature>
<dbReference type="InterPro" id="IPR041577">
    <property type="entry name" value="RT_RNaseH_2"/>
</dbReference>
<dbReference type="InterPro" id="IPR002156">
    <property type="entry name" value="RNaseH_domain"/>
</dbReference>
<sequence>MKPPVLMALVKGKPMILYTAAMDASLGALLAQHNDQGRENALYYLSRTLVGAELRKCLVLFESNISWSRTKVYGYGKEEGIIPHSFSLIEGCSNNEAEYEAMIAGLELSLKVSIDDLTIYGDSELIRKHLKGEYQIRKPNLFPYYERADYLLSKFPKLQIRHVRRGENGRTDALASLATSLGLSENKEMTITVGARRVLQPYEKGCYRRANGRGPYNVKKAGGTRRPVRLASTIHGIFTRWEVAR</sequence>
<evidence type="ECO:0000259" key="1">
    <source>
        <dbReference type="PROSITE" id="PS50879"/>
    </source>
</evidence>
<dbReference type="PANTHER" id="PTHR48475:SF1">
    <property type="entry name" value="RNASE H TYPE-1 DOMAIN-CONTAINING PROTEIN"/>
    <property type="match status" value="1"/>
</dbReference>
<dbReference type="SUPFAM" id="SSF53098">
    <property type="entry name" value="Ribonuclease H-like"/>
    <property type="match status" value="1"/>
</dbReference>
<evidence type="ECO:0000313" key="2">
    <source>
        <dbReference type="EMBL" id="KAK3001399.1"/>
    </source>
</evidence>
<gene>
    <name evidence="2" type="ORF">RJ639_022330</name>
</gene>
<evidence type="ECO:0000313" key="3">
    <source>
        <dbReference type="Proteomes" id="UP001188597"/>
    </source>
</evidence>
<dbReference type="GO" id="GO:0004523">
    <property type="term" value="F:RNA-DNA hybrid ribonuclease activity"/>
    <property type="evidence" value="ECO:0007669"/>
    <property type="project" value="InterPro"/>
</dbReference>
<dbReference type="InterPro" id="IPR012337">
    <property type="entry name" value="RNaseH-like_sf"/>
</dbReference>
<dbReference type="Proteomes" id="UP001188597">
    <property type="component" value="Unassembled WGS sequence"/>
</dbReference>
<dbReference type="PANTHER" id="PTHR48475">
    <property type="entry name" value="RIBONUCLEASE H"/>
    <property type="match status" value="1"/>
</dbReference>
<protein>
    <recommendedName>
        <fullName evidence="1">RNase H type-1 domain-containing protein</fullName>
    </recommendedName>
</protein>
<keyword evidence="3" id="KW-1185">Reference proteome</keyword>
<dbReference type="GO" id="GO:0003676">
    <property type="term" value="F:nucleic acid binding"/>
    <property type="evidence" value="ECO:0007669"/>
    <property type="project" value="InterPro"/>
</dbReference>
<dbReference type="Pfam" id="PF13456">
    <property type="entry name" value="RVT_3"/>
    <property type="match status" value="1"/>
</dbReference>
<dbReference type="Gene3D" id="3.30.420.10">
    <property type="entry name" value="Ribonuclease H-like superfamily/Ribonuclease H"/>
    <property type="match status" value="1"/>
</dbReference>
<comment type="caution">
    <text evidence="2">The sequence shown here is derived from an EMBL/GenBank/DDBJ whole genome shotgun (WGS) entry which is preliminary data.</text>
</comment>
<dbReference type="PROSITE" id="PS50879">
    <property type="entry name" value="RNASE_H_1"/>
    <property type="match status" value="1"/>
</dbReference>
<dbReference type="AlphaFoldDB" id="A0AA88V430"/>
<dbReference type="Pfam" id="PF17919">
    <property type="entry name" value="RT_RNaseH_2"/>
    <property type="match status" value="1"/>
</dbReference>
<proteinExistence type="predicted"/>
<dbReference type="InterPro" id="IPR036397">
    <property type="entry name" value="RNaseH_sf"/>
</dbReference>
<name>A0AA88V430_9ASTE</name>
<dbReference type="EMBL" id="JAVXUP010002792">
    <property type="protein sequence ID" value="KAK3001399.1"/>
    <property type="molecule type" value="Genomic_DNA"/>
</dbReference>
<organism evidence="2 3">
    <name type="scientific">Escallonia herrerae</name>
    <dbReference type="NCBI Taxonomy" id="1293975"/>
    <lineage>
        <taxon>Eukaryota</taxon>
        <taxon>Viridiplantae</taxon>
        <taxon>Streptophyta</taxon>
        <taxon>Embryophyta</taxon>
        <taxon>Tracheophyta</taxon>
        <taxon>Spermatophyta</taxon>
        <taxon>Magnoliopsida</taxon>
        <taxon>eudicotyledons</taxon>
        <taxon>Gunneridae</taxon>
        <taxon>Pentapetalae</taxon>
        <taxon>asterids</taxon>
        <taxon>campanulids</taxon>
        <taxon>Escalloniales</taxon>
        <taxon>Escalloniaceae</taxon>
        <taxon>Escallonia</taxon>
    </lineage>
</organism>